<keyword evidence="2" id="KW-1185">Reference proteome</keyword>
<reference evidence="1 2" key="1">
    <citation type="submission" date="2020-08" db="EMBL/GenBank/DDBJ databases">
        <authorList>
            <person name="Sun Q."/>
            <person name="Inoue M."/>
        </authorList>
    </citation>
    <scope>NUCLEOTIDE SEQUENCE [LARGE SCALE GENOMIC DNA]</scope>
    <source>
        <strain evidence="1 2">CCM 8938</strain>
    </source>
</reference>
<evidence type="ECO:0000313" key="1">
    <source>
        <dbReference type="EMBL" id="MBC6109084.1"/>
    </source>
</evidence>
<name>A0ABR7KLY0_9SPHI</name>
<organism evidence="1 2">
    <name type="scientific">Pedobacter fastidiosus</name>
    <dbReference type="NCBI Taxonomy" id="2765361"/>
    <lineage>
        <taxon>Bacteria</taxon>
        <taxon>Pseudomonadati</taxon>
        <taxon>Bacteroidota</taxon>
        <taxon>Sphingobacteriia</taxon>
        <taxon>Sphingobacteriales</taxon>
        <taxon>Sphingobacteriaceae</taxon>
        <taxon>Pedobacter</taxon>
    </lineage>
</organism>
<sequence>MKAQYTNKIAKKTVFIYKSVKEQNNFVTNPISDQSQTVITNATFNVNF</sequence>
<dbReference type="EMBL" id="JACRYL010000001">
    <property type="protein sequence ID" value="MBC6109084.1"/>
    <property type="molecule type" value="Genomic_DNA"/>
</dbReference>
<accession>A0ABR7KLY0</accession>
<dbReference type="Proteomes" id="UP000652755">
    <property type="component" value="Unassembled WGS sequence"/>
</dbReference>
<dbReference type="RefSeq" id="WP_187069569.1">
    <property type="nucleotide sequence ID" value="NZ_JACRYL010000001.1"/>
</dbReference>
<comment type="caution">
    <text evidence="1">The sequence shown here is derived from an EMBL/GenBank/DDBJ whole genome shotgun (WGS) entry which is preliminary data.</text>
</comment>
<evidence type="ECO:0000313" key="2">
    <source>
        <dbReference type="Proteomes" id="UP000652755"/>
    </source>
</evidence>
<proteinExistence type="predicted"/>
<protein>
    <submittedName>
        <fullName evidence="1">Uncharacterized protein</fullName>
    </submittedName>
</protein>
<gene>
    <name evidence="1" type="ORF">H7U22_01490</name>
</gene>